<feature type="compositionally biased region" description="Gly residues" evidence="5">
    <location>
        <begin position="958"/>
        <end position="971"/>
    </location>
</feature>
<feature type="compositionally biased region" description="Gly residues" evidence="5">
    <location>
        <begin position="424"/>
        <end position="455"/>
    </location>
</feature>
<feature type="compositionally biased region" description="Acidic residues" evidence="5">
    <location>
        <begin position="972"/>
        <end position="1001"/>
    </location>
</feature>
<feature type="compositionally biased region" description="Basic and acidic residues" evidence="5">
    <location>
        <begin position="845"/>
        <end position="854"/>
    </location>
</feature>
<feature type="compositionally biased region" description="Gly residues" evidence="5">
    <location>
        <begin position="398"/>
        <end position="415"/>
    </location>
</feature>
<dbReference type="PANTHER" id="PTHR31251:SF169">
    <property type="entry name" value="SQUAMOSA PROMOTER-BINDING-LIKE PROTEIN 8"/>
    <property type="match status" value="1"/>
</dbReference>
<feature type="compositionally biased region" description="Gly residues" evidence="5">
    <location>
        <begin position="299"/>
        <end position="308"/>
    </location>
</feature>
<accession>A0A835Y7L6</accession>
<dbReference type="InterPro" id="IPR004333">
    <property type="entry name" value="SBP_dom"/>
</dbReference>
<dbReference type="InterPro" id="IPR044817">
    <property type="entry name" value="SBP-like"/>
</dbReference>
<feature type="compositionally biased region" description="Gly residues" evidence="5">
    <location>
        <begin position="1045"/>
        <end position="1056"/>
    </location>
</feature>
<evidence type="ECO:0000256" key="4">
    <source>
        <dbReference type="ARBA" id="ARBA00022833"/>
    </source>
</evidence>
<dbReference type="PANTHER" id="PTHR31251">
    <property type="entry name" value="SQUAMOSA PROMOTER-BINDING-LIKE PROTEIN 4"/>
    <property type="match status" value="1"/>
</dbReference>
<dbReference type="GO" id="GO:0003677">
    <property type="term" value="F:DNA binding"/>
    <property type="evidence" value="ECO:0007669"/>
    <property type="project" value="InterPro"/>
</dbReference>
<dbReference type="InterPro" id="IPR000210">
    <property type="entry name" value="BTB/POZ_dom"/>
</dbReference>
<feature type="compositionally biased region" description="Low complexity" evidence="5">
    <location>
        <begin position="868"/>
        <end position="883"/>
    </location>
</feature>
<dbReference type="InterPro" id="IPR011333">
    <property type="entry name" value="SKP1/BTB/POZ_sf"/>
</dbReference>
<feature type="compositionally biased region" description="Gly residues" evidence="5">
    <location>
        <begin position="261"/>
        <end position="277"/>
    </location>
</feature>
<gene>
    <name evidence="8" type="ORF">HYH03_009410</name>
</gene>
<dbReference type="SUPFAM" id="SSF103612">
    <property type="entry name" value="SBT domain"/>
    <property type="match status" value="1"/>
</dbReference>
<evidence type="ECO:0000256" key="5">
    <source>
        <dbReference type="SAM" id="MobiDB-lite"/>
    </source>
</evidence>
<keyword evidence="9" id="KW-1185">Reference proteome</keyword>
<sequence length="1215" mass="121018">MASAAAAAVDAEAPSQLYRESARAIFSGLSAHFNDPRLSDLLLVRPDGRGIHSHQVVLASCSRKFAGVLASGEATGKELPIQGVDPSALETVIGFFYRGEILLTPYTVVPIYDVCLKLEVPGLSGGCEQYLSSNMSPATCPVFLESAVSLLLEPLVKRCLAYAKTRFEEVVGSPSFQSLSTEAMRLLLGHVRSSVDDIGLAKALARWAVQKQERLAECEALFKELKLTTSALLQLLQSPDLISSLGAPGPAPAAGATTGPGAAGGAGAGQGPGGPGPRGQDKGEQQQQHKQGSTASPGSGPGGAGGPARGPPNFERSSHPNPERPASGLPPALERASMPNILDRPSGPNLERSSLTLGGAEATGLASGGSGPAPAMFARVSGPRSPSLSGGTRPDKGGLAGDTEGGLDAGAGPGSIRGSNTGLAGTGPGLGWSASGVGGGPGAGQGAGGPPGRGGQLPSFARWSAPADSFRAGPGSGRDLGRGLDDHDNRMMRRPPPGRSPLRMAGIDLEGPGLDGGGGGTVAVPVAALEQAGLTVSMTPSGGLAASGGPLGSLQVPLQVQVQPGAGPNAPLMVALPSALAQQLHAALTDPASLRAASRGGGGGGGGGGFGGRGGGLDPLGPGIDVQEPGGLAAVPPRFGIGSGPGRGIPGGPELLGPPLGGLRGTLGPGPGRGARGGPPGGWGAGGSDAGLLALAAAGGAAGSLPGLGGPPLPNGSGGPGGGGGLGGPGGKRRRQSPEEADPDHIEEISTRGGRRGGGTPGSKAPLLCHVDDCQVDLSNLKEYHQRFRICDYHLKASTVLRDGIQQRFCQQCGRFHLLSEFDGTKRSCRARLQRHNARRRKRPEPREGEEPRRPQQRNPGFGGGQQLSGPLSLQGLYGSGLPNMARSSDPGVEALVSLRGGAPPGGLGGDMGLSLDPLPGQFRQQMDIQRELMRLQRGRAGQQPSRQEQLLRLQGYDLGGPDYGHGAGGMEGDDDDLGPDGDDGGPGDDGDEDDGMEGEDPLAPLPSQPPPPQQQQGRSNMPPLQLLQQLGLPLLAVKEEEGRQGGGTGPRGPQGAGQQQHEAQQQQPAAERPPSRGGAEGSRAGAEGRGGAGAGGGGSGAGGSGSGAAGGGSGGAVAVKLEPGSPGEAGAQAGPGEQAAMGAGGGGRSQPQPQPERERERERERDPAGGGGGRPRGEEPSAGGADSRTVTQSPGHGQEAGVEVEQGAPKGAAN</sequence>
<feature type="compositionally biased region" description="Gly residues" evidence="5">
    <location>
        <begin position="599"/>
        <end position="618"/>
    </location>
</feature>
<dbReference type="EMBL" id="JAEHOE010000045">
    <property type="protein sequence ID" value="KAG2492469.1"/>
    <property type="molecule type" value="Genomic_DNA"/>
</dbReference>
<dbReference type="GO" id="GO:0005634">
    <property type="term" value="C:nucleus"/>
    <property type="evidence" value="ECO:0007669"/>
    <property type="project" value="InterPro"/>
</dbReference>
<comment type="pathway">
    <text evidence="1">Protein modification; protein ubiquitination.</text>
</comment>
<feature type="region of interest" description="Disordered" evidence="5">
    <location>
        <begin position="833"/>
        <end position="886"/>
    </location>
</feature>
<dbReference type="CDD" id="cd14733">
    <property type="entry name" value="BACK"/>
    <property type="match status" value="1"/>
</dbReference>
<feature type="region of interest" description="Disordered" evidence="5">
    <location>
        <begin position="595"/>
        <end position="686"/>
    </location>
</feature>
<feature type="compositionally biased region" description="Gly residues" evidence="5">
    <location>
        <begin position="1088"/>
        <end position="1116"/>
    </location>
</feature>
<dbReference type="Proteomes" id="UP000612055">
    <property type="component" value="Unassembled WGS sequence"/>
</dbReference>
<dbReference type="SUPFAM" id="SSF54695">
    <property type="entry name" value="POZ domain"/>
    <property type="match status" value="1"/>
</dbReference>
<feature type="region of interest" description="Disordered" evidence="5">
    <location>
        <begin position="957"/>
        <end position="1215"/>
    </location>
</feature>
<evidence type="ECO:0000256" key="3">
    <source>
        <dbReference type="ARBA" id="ARBA00022771"/>
    </source>
</evidence>
<feature type="compositionally biased region" description="Gly residues" evidence="5">
    <location>
        <begin position="715"/>
        <end position="730"/>
    </location>
</feature>
<reference evidence="8" key="1">
    <citation type="journal article" date="2020" name="bioRxiv">
        <title>Comparative genomics of Chlamydomonas.</title>
        <authorList>
            <person name="Craig R.J."/>
            <person name="Hasan A.R."/>
            <person name="Ness R.W."/>
            <person name="Keightley P.D."/>
        </authorList>
    </citation>
    <scope>NUCLEOTIDE SEQUENCE</scope>
    <source>
        <strain evidence="8">CCAP 11/70</strain>
    </source>
</reference>
<feature type="domain" description="BTB" evidence="6">
    <location>
        <begin position="39"/>
        <end position="105"/>
    </location>
</feature>
<evidence type="ECO:0000256" key="2">
    <source>
        <dbReference type="ARBA" id="ARBA00022723"/>
    </source>
</evidence>
<dbReference type="SMART" id="SM00225">
    <property type="entry name" value="BTB"/>
    <property type="match status" value="1"/>
</dbReference>
<dbReference type="GO" id="GO:0008270">
    <property type="term" value="F:zinc ion binding"/>
    <property type="evidence" value="ECO:0007669"/>
    <property type="project" value="UniProtKB-KW"/>
</dbReference>
<organism evidence="8 9">
    <name type="scientific">Edaphochlamys debaryana</name>
    <dbReference type="NCBI Taxonomy" id="47281"/>
    <lineage>
        <taxon>Eukaryota</taxon>
        <taxon>Viridiplantae</taxon>
        <taxon>Chlorophyta</taxon>
        <taxon>core chlorophytes</taxon>
        <taxon>Chlorophyceae</taxon>
        <taxon>CS clade</taxon>
        <taxon>Chlamydomonadales</taxon>
        <taxon>Chlamydomonadales incertae sedis</taxon>
        <taxon>Edaphochlamys</taxon>
    </lineage>
</organism>
<dbReference type="PROSITE" id="PS50097">
    <property type="entry name" value="BTB"/>
    <property type="match status" value="1"/>
</dbReference>
<comment type="caution">
    <text evidence="8">The sequence shown here is derived from an EMBL/GenBank/DDBJ whole genome shotgun (WGS) entry which is preliminary data.</text>
</comment>
<feature type="compositionally biased region" description="Low complexity" evidence="5">
    <location>
        <begin position="1123"/>
        <end position="1142"/>
    </location>
</feature>
<feature type="compositionally biased region" description="Low complexity" evidence="5">
    <location>
        <begin position="1057"/>
        <end position="1086"/>
    </location>
</feature>
<protein>
    <submittedName>
        <fullName evidence="8">Uncharacterized protein</fullName>
    </submittedName>
</protein>
<feature type="compositionally biased region" description="Basic and acidic residues" evidence="5">
    <location>
        <begin position="1156"/>
        <end position="1168"/>
    </location>
</feature>
<dbReference type="Pfam" id="PF03110">
    <property type="entry name" value="SBP"/>
    <property type="match status" value="1"/>
</dbReference>
<dbReference type="AlphaFoldDB" id="A0A835Y7L6"/>
<evidence type="ECO:0000256" key="1">
    <source>
        <dbReference type="ARBA" id="ARBA00004906"/>
    </source>
</evidence>
<feature type="region of interest" description="Disordered" evidence="5">
    <location>
        <begin position="247"/>
        <end position="503"/>
    </location>
</feature>
<feature type="compositionally biased region" description="Basic residues" evidence="5">
    <location>
        <begin position="833"/>
        <end position="844"/>
    </location>
</feature>
<dbReference type="Pfam" id="PF00651">
    <property type="entry name" value="BTB"/>
    <property type="match status" value="1"/>
</dbReference>
<feature type="compositionally biased region" description="Gly residues" evidence="5">
    <location>
        <begin position="659"/>
        <end position="686"/>
    </location>
</feature>
<keyword evidence="2" id="KW-0479">Metal-binding</keyword>
<dbReference type="Gene3D" id="3.30.710.10">
    <property type="entry name" value="Potassium Channel Kv1.1, Chain A"/>
    <property type="match status" value="1"/>
</dbReference>
<feature type="compositionally biased region" description="Gly residues" evidence="5">
    <location>
        <begin position="641"/>
        <end position="651"/>
    </location>
</feature>
<keyword evidence="3" id="KW-0863">Zinc-finger</keyword>
<feature type="compositionally biased region" description="Low complexity" evidence="5">
    <location>
        <begin position="285"/>
        <end position="298"/>
    </location>
</feature>
<feature type="compositionally biased region" description="Basic and acidic residues" evidence="5">
    <location>
        <begin position="479"/>
        <end position="491"/>
    </location>
</feature>
<feature type="compositionally biased region" description="Low complexity" evidence="5">
    <location>
        <begin position="1023"/>
        <end position="1036"/>
    </location>
</feature>
<dbReference type="PROSITE" id="PS51141">
    <property type="entry name" value="ZF_SBP"/>
    <property type="match status" value="1"/>
</dbReference>
<dbReference type="OrthoDB" id="514967at2759"/>
<feature type="region of interest" description="Disordered" evidence="5">
    <location>
        <begin position="707"/>
        <end position="766"/>
    </location>
</feature>
<evidence type="ECO:0000259" key="6">
    <source>
        <dbReference type="PROSITE" id="PS50097"/>
    </source>
</evidence>
<evidence type="ECO:0000313" key="8">
    <source>
        <dbReference type="EMBL" id="KAG2492469.1"/>
    </source>
</evidence>
<proteinExistence type="predicted"/>
<dbReference type="InterPro" id="IPR036893">
    <property type="entry name" value="SBP_sf"/>
</dbReference>
<evidence type="ECO:0000259" key="7">
    <source>
        <dbReference type="PROSITE" id="PS51141"/>
    </source>
</evidence>
<feature type="domain" description="SBP-type" evidence="7">
    <location>
        <begin position="766"/>
        <end position="843"/>
    </location>
</feature>
<dbReference type="Gene3D" id="4.10.1100.10">
    <property type="entry name" value="Transcription factor, SBP-box domain"/>
    <property type="match status" value="1"/>
</dbReference>
<feature type="compositionally biased region" description="Pro residues" evidence="5">
    <location>
        <begin position="1004"/>
        <end position="1014"/>
    </location>
</feature>
<keyword evidence="4" id="KW-0862">Zinc</keyword>
<evidence type="ECO:0000313" key="9">
    <source>
        <dbReference type="Proteomes" id="UP000612055"/>
    </source>
</evidence>
<name>A0A835Y7L6_9CHLO</name>
<feature type="compositionally biased region" description="Low complexity" evidence="5">
    <location>
        <begin position="247"/>
        <end position="260"/>
    </location>
</feature>